<evidence type="ECO:0000313" key="1">
    <source>
        <dbReference type="EMBL" id="MCH7399555.1"/>
    </source>
</evidence>
<accession>A0ABS9UT16</accession>
<dbReference type="InterPro" id="IPR027417">
    <property type="entry name" value="P-loop_NTPase"/>
</dbReference>
<dbReference type="RefSeq" id="WP_241276049.1">
    <property type="nucleotide sequence ID" value="NZ_JAKZGS010000017.1"/>
</dbReference>
<reference evidence="1" key="1">
    <citation type="submission" date="2022-03" db="EMBL/GenBank/DDBJ databases">
        <title>De novo assembled genomes of Belliella spp. (Cyclobacteriaceae) strains.</title>
        <authorList>
            <person name="Szabo A."/>
            <person name="Korponai K."/>
            <person name="Felfoldi T."/>
        </authorList>
    </citation>
    <scope>NUCLEOTIDE SEQUENCE</scope>
    <source>
        <strain evidence="1">DSM 107340</strain>
    </source>
</reference>
<gene>
    <name evidence="1" type="ORF">MM236_16245</name>
</gene>
<dbReference type="SUPFAM" id="SSF52540">
    <property type="entry name" value="P-loop containing nucleoside triphosphate hydrolases"/>
    <property type="match status" value="1"/>
</dbReference>
<name>A0ABS9UT16_9BACT</name>
<dbReference type="EMBL" id="JAKZGS010000017">
    <property type="protein sequence ID" value="MCH7399555.1"/>
    <property type="molecule type" value="Genomic_DNA"/>
</dbReference>
<dbReference type="Gene3D" id="3.40.50.300">
    <property type="entry name" value="P-loop containing nucleotide triphosphate hydrolases"/>
    <property type="match status" value="1"/>
</dbReference>
<evidence type="ECO:0000313" key="2">
    <source>
        <dbReference type="Proteomes" id="UP001165488"/>
    </source>
</evidence>
<proteinExistence type="predicted"/>
<keyword evidence="2" id="KW-1185">Reference proteome</keyword>
<comment type="caution">
    <text evidence="1">The sequence shown here is derived from an EMBL/GenBank/DDBJ whole genome shotgun (WGS) entry which is preliminary data.</text>
</comment>
<protein>
    <submittedName>
        <fullName evidence="1">Uncharacterized protein</fullName>
    </submittedName>
</protein>
<dbReference type="Proteomes" id="UP001165488">
    <property type="component" value="Unassembled WGS sequence"/>
</dbReference>
<organism evidence="1 2">
    <name type="scientific">Belliella calami</name>
    <dbReference type="NCBI Taxonomy" id="2923436"/>
    <lineage>
        <taxon>Bacteria</taxon>
        <taxon>Pseudomonadati</taxon>
        <taxon>Bacteroidota</taxon>
        <taxon>Cytophagia</taxon>
        <taxon>Cytophagales</taxon>
        <taxon>Cyclobacteriaceae</taxon>
        <taxon>Belliella</taxon>
    </lineage>
</organism>
<sequence>MKSTVASLLLITHQPTLAASMDKVMILEQGQISAYGTASELLQADNLLSRAYQNILEPNWR</sequence>